<comment type="subcellular location">
    <subcellularLocation>
        <location evidence="1">Membrane</location>
        <topology evidence="1">Multi-pass membrane protein</topology>
    </subcellularLocation>
</comment>
<keyword evidence="5 8" id="KW-0472">Membrane</keyword>
<dbReference type="EMBL" id="CAIIXF020000001">
    <property type="protein sequence ID" value="CAH1775889.1"/>
    <property type="molecule type" value="Genomic_DNA"/>
</dbReference>
<dbReference type="PANTHER" id="PTHR17920">
    <property type="entry name" value="TRANSMEMBRANE AND COILED-COIL DOMAIN-CONTAINING PROTEIN 4 TMCO4"/>
    <property type="match status" value="1"/>
</dbReference>
<proteinExistence type="inferred from homology"/>
<feature type="non-terminal residue" evidence="9">
    <location>
        <position position="1"/>
    </location>
</feature>
<gene>
    <name evidence="9" type="ORF">OFUS_LOCUS3132</name>
</gene>
<feature type="compositionally biased region" description="Basic and acidic residues" evidence="7">
    <location>
        <begin position="1"/>
        <end position="14"/>
    </location>
</feature>
<evidence type="ECO:0000256" key="7">
    <source>
        <dbReference type="SAM" id="MobiDB-lite"/>
    </source>
</evidence>
<feature type="compositionally biased region" description="Polar residues" evidence="7">
    <location>
        <begin position="647"/>
        <end position="669"/>
    </location>
</feature>
<dbReference type="Proteomes" id="UP000749559">
    <property type="component" value="Unassembled WGS sequence"/>
</dbReference>
<feature type="region of interest" description="Disordered" evidence="7">
    <location>
        <begin position="691"/>
        <end position="727"/>
    </location>
</feature>
<dbReference type="PANTHER" id="PTHR17920:SF3">
    <property type="entry name" value="TRANSMEMBRANE AND COILED-COIL DOMAIN-CONTAINING PROTEIN 4"/>
    <property type="match status" value="1"/>
</dbReference>
<dbReference type="OrthoDB" id="277931at2759"/>
<dbReference type="GO" id="GO:0016020">
    <property type="term" value="C:membrane"/>
    <property type="evidence" value="ECO:0007669"/>
    <property type="project" value="UniProtKB-SubCell"/>
</dbReference>
<evidence type="ECO:0000256" key="8">
    <source>
        <dbReference type="SAM" id="Phobius"/>
    </source>
</evidence>
<evidence type="ECO:0000313" key="9">
    <source>
        <dbReference type="EMBL" id="CAH1775889.1"/>
    </source>
</evidence>
<keyword evidence="3 8" id="KW-0812">Transmembrane</keyword>
<comment type="caution">
    <text evidence="9">The sequence shown here is derived from an EMBL/GenBank/DDBJ whole genome shotgun (WGS) entry which is preliminary data.</text>
</comment>
<dbReference type="InterPro" id="IPR029058">
    <property type="entry name" value="AB_hydrolase_fold"/>
</dbReference>
<evidence type="ECO:0000256" key="4">
    <source>
        <dbReference type="ARBA" id="ARBA00022989"/>
    </source>
</evidence>
<organism evidence="9 10">
    <name type="scientific">Owenia fusiformis</name>
    <name type="common">Polychaete worm</name>
    <dbReference type="NCBI Taxonomy" id="6347"/>
    <lineage>
        <taxon>Eukaryota</taxon>
        <taxon>Metazoa</taxon>
        <taxon>Spiralia</taxon>
        <taxon>Lophotrochozoa</taxon>
        <taxon>Annelida</taxon>
        <taxon>Polychaeta</taxon>
        <taxon>Sedentaria</taxon>
        <taxon>Canalipalpata</taxon>
        <taxon>Sabellida</taxon>
        <taxon>Oweniida</taxon>
        <taxon>Oweniidae</taxon>
        <taxon>Owenia</taxon>
    </lineage>
</organism>
<evidence type="ECO:0000256" key="2">
    <source>
        <dbReference type="ARBA" id="ARBA00009824"/>
    </source>
</evidence>
<protein>
    <submittedName>
        <fullName evidence="9">Uncharacterized protein</fullName>
    </submittedName>
</protein>
<feature type="compositionally biased region" description="Polar residues" evidence="7">
    <location>
        <begin position="15"/>
        <end position="26"/>
    </location>
</feature>
<dbReference type="InterPro" id="IPR007941">
    <property type="entry name" value="DUF726"/>
</dbReference>
<dbReference type="Pfam" id="PF05277">
    <property type="entry name" value="DUF726"/>
    <property type="match status" value="1"/>
</dbReference>
<feature type="region of interest" description="Disordered" evidence="7">
    <location>
        <begin position="627"/>
        <end position="677"/>
    </location>
</feature>
<sequence>AHARAMEEKVEGKSKVQTLMPDNSSQTDLKSAIDRQVVNAVEADERSIEALLDPVHVAPLHTVLTDASQYAYCGLCAITLLHLSTLEHEKKFAQKLMEEFLAHMKQPKQVHSSIVAILNGQGCDNADAFIEVLKDDVAMKSNKYIISNDLIAFALKDGAYDARTRMFIRHVAFRLGLDWDKIEEFEETVVEKLKEVEHKQTEEELKEKKSKETKKKVKRAVLIGLATVGGGTLIGLTGGLAAPLVAAGAGVIIGGAGAAALGSTVGVAIIGSLFGVAGAGLAGSKMKKRVGAVEEFEFEALSEGSQLHVTVAISGFLTATHKDFKYPWRTLDNSKEQYFLKWETKYLLELGNAMDYLVNIAMTMAAQEALKYTILSGLLAALAWPATLISAANLIDNPWGVCAKRSDEAGQQLAEVLLSRQQGKRPVTLVGFSLGARVIFKCLTEMSKRKNCEGIIEDVVMLGTPVSADPKQWQCFSKVVAGRIINGYCRSDWLLKFIYRTSSVQLNIAGLQPIKWRDRRMCNMDLTDVVEGHMDYSNKIDEILKVVGIKTKEVDEDPIDEVEEAEEIEEGGDVAKEITAEQESKKIHTSSSLQEVIKASRNQKSLAVVLPETLKQSKSEGDIEIPVNETESIKLNESSHSKHTNENKTITVQESSASLDLKASNTSDASIVPKDSQVSGISVCVSESEGLNQTLAQSKDPPNNSDPPISGEMQGSKNETNYVPSIN</sequence>
<feature type="compositionally biased region" description="Basic and acidic residues" evidence="7">
    <location>
        <begin position="631"/>
        <end position="646"/>
    </location>
</feature>
<evidence type="ECO:0000256" key="5">
    <source>
        <dbReference type="ARBA" id="ARBA00023136"/>
    </source>
</evidence>
<feature type="transmembrane region" description="Helical" evidence="8">
    <location>
        <begin position="259"/>
        <end position="282"/>
    </location>
</feature>
<feature type="region of interest" description="Disordered" evidence="7">
    <location>
        <begin position="1"/>
        <end position="26"/>
    </location>
</feature>
<accession>A0A8J1XRL5</accession>
<evidence type="ECO:0000256" key="3">
    <source>
        <dbReference type="ARBA" id="ARBA00022692"/>
    </source>
</evidence>
<feature type="transmembrane region" description="Helical" evidence="8">
    <location>
        <begin position="372"/>
        <end position="395"/>
    </location>
</feature>
<name>A0A8J1XRL5_OWEFU</name>
<feature type="transmembrane region" description="Helical" evidence="8">
    <location>
        <begin position="220"/>
        <end position="253"/>
    </location>
</feature>
<evidence type="ECO:0000256" key="6">
    <source>
        <dbReference type="SAM" id="Coils"/>
    </source>
</evidence>
<evidence type="ECO:0000256" key="1">
    <source>
        <dbReference type="ARBA" id="ARBA00004141"/>
    </source>
</evidence>
<dbReference type="SUPFAM" id="SSF53474">
    <property type="entry name" value="alpha/beta-Hydrolases"/>
    <property type="match status" value="1"/>
</dbReference>
<keyword evidence="10" id="KW-1185">Reference proteome</keyword>
<feature type="coiled-coil region" evidence="6">
    <location>
        <begin position="182"/>
        <end position="211"/>
    </location>
</feature>
<dbReference type="AlphaFoldDB" id="A0A8J1XRL5"/>
<evidence type="ECO:0000313" key="10">
    <source>
        <dbReference type="Proteomes" id="UP000749559"/>
    </source>
</evidence>
<comment type="similarity">
    <text evidence="2">Belongs to the TMCO4 family.</text>
</comment>
<keyword evidence="4 8" id="KW-1133">Transmembrane helix</keyword>
<keyword evidence="6" id="KW-0175">Coiled coil</keyword>
<reference evidence="9" key="1">
    <citation type="submission" date="2022-03" db="EMBL/GenBank/DDBJ databases">
        <authorList>
            <person name="Martin C."/>
        </authorList>
    </citation>
    <scope>NUCLEOTIDE SEQUENCE</scope>
</reference>